<evidence type="ECO:0000313" key="6">
    <source>
        <dbReference type="Proteomes" id="UP000002051"/>
    </source>
</evidence>
<evidence type="ECO:0000313" key="3">
    <source>
        <dbReference type="EMBL" id="AET03802.1"/>
    </source>
</evidence>
<reference evidence="3 6" key="1">
    <citation type="journal article" date="2011" name="Nature">
        <title>The Medicago genome provides insight into the evolution of rhizobial symbioses.</title>
        <authorList>
            <person name="Young N.D."/>
            <person name="Debelle F."/>
            <person name="Oldroyd G.E."/>
            <person name="Geurts R."/>
            <person name="Cannon S.B."/>
            <person name="Udvardi M.K."/>
            <person name="Benedito V.A."/>
            <person name="Mayer K.F."/>
            <person name="Gouzy J."/>
            <person name="Schoof H."/>
            <person name="Van de Peer Y."/>
            <person name="Proost S."/>
            <person name="Cook D.R."/>
            <person name="Meyers B.C."/>
            <person name="Spannagl M."/>
            <person name="Cheung F."/>
            <person name="De Mita S."/>
            <person name="Krishnakumar V."/>
            <person name="Gundlach H."/>
            <person name="Zhou S."/>
            <person name="Mudge J."/>
            <person name="Bharti A.K."/>
            <person name="Murray J.D."/>
            <person name="Naoumkina M.A."/>
            <person name="Rosen B."/>
            <person name="Silverstein K.A."/>
            <person name="Tang H."/>
            <person name="Rombauts S."/>
            <person name="Zhao P.X."/>
            <person name="Zhou P."/>
            <person name="Barbe V."/>
            <person name="Bardou P."/>
            <person name="Bechner M."/>
            <person name="Bellec A."/>
            <person name="Berger A."/>
            <person name="Berges H."/>
            <person name="Bidwell S."/>
            <person name="Bisseling T."/>
            <person name="Choisne N."/>
            <person name="Couloux A."/>
            <person name="Denny R."/>
            <person name="Deshpande S."/>
            <person name="Dai X."/>
            <person name="Doyle J.J."/>
            <person name="Dudez A.M."/>
            <person name="Farmer A.D."/>
            <person name="Fouteau S."/>
            <person name="Franken C."/>
            <person name="Gibelin C."/>
            <person name="Gish J."/>
            <person name="Goldstein S."/>
            <person name="Gonzalez A.J."/>
            <person name="Green P.J."/>
            <person name="Hallab A."/>
            <person name="Hartog M."/>
            <person name="Hua A."/>
            <person name="Humphray S.J."/>
            <person name="Jeong D.H."/>
            <person name="Jing Y."/>
            <person name="Jocker A."/>
            <person name="Kenton S.M."/>
            <person name="Kim D.J."/>
            <person name="Klee K."/>
            <person name="Lai H."/>
            <person name="Lang C."/>
            <person name="Lin S."/>
            <person name="Macmil S.L."/>
            <person name="Magdelenat G."/>
            <person name="Matthews L."/>
            <person name="McCorrison J."/>
            <person name="Monaghan E.L."/>
            <person name="Mun J.H."/>
            <person name="Najar F.Z."/>
            <person name="Nicholson C."/>
            <person name="Noirot C."/>
            <person name="O'Bleness M."/>
            <person name="Paule C.R."/>
            <person name="Poulain J."/>
            <person name="Prion F."/>
            <person name="Qin B."/>
            <person name="Qu C."/>
            <person name="Retzel E.F."/>
            <person name="Riddle C."/>
            <person name="Sallet E."/>
            <person name="Samain S."/>
            <person name="Samson N."/>
            <person name="Sanders I."/>
            <person name="Saurat O."/>
            <person name="Scarpelli C."/>
            <person name="Schiex T."/>
            <person name="Segurens B."/>
            <person name="Severin A.J."/>
            <person name="Sherrier D.J."/>
            <person name="Shi R."/>
            <person name="Sims S."/>
            <person name="Singer S.R."/>
            <person name="Sinharoy S."/>
            <person name="Sterck L."/>
            <person name="Viollet A."/>
            <person name="Wang B.B."/>
            <person name="Wang K."/>
            <person name="Wang M."/>
            <person name="Wang X."/>
            <person name="Warfsmann J."/>
            <person name="Weissenbach J."/>
            <person name="White D.D."/>
            <person name="White J.D."/>
            <person name="Wiley G.B."/>
            <person name="Wincker P."/>
            <person name="Xing Y."/>
            <person name="Yang L."/>
            <person name="Yao Z."/>
            <person name="Ying F."/>
            <person name="Zhai J."/>
            <person name="Zhou L."/>
            <person name="Zuber A."/>
            <person name="Denarie J."/>
            <person name="Dixon R.A."/>
            <person name="May G.D."/>
            <person name="Schwartz D.C."/>
            <person name="Rogers J."/>
            <person name="Quetier F."/>
            <person name="Town C.D."/>
            <person name="Roe B.A."/>
        </authorList>
    </citation>
    <scope>NUCLEOTIDE SEQUENCE [LARGE SCALE GENOMIC DNA]</scope>
    <source>
        <strain evidence="3">A17</strain>
        <strain evidence="5 6">cv. Jemalong A17</strain>
    </source>
</reference>
<comment type="similarity">
    <text evidence="1">Belongs to the GASA family.</text>
</comment>
<dbReference type="STRING" id="3880.G7LC52"/>
<dbReference type="PaxDb" id="3880-AET03802"/>
<keyword evidence="2" id="KW-0732">Signal</keyword>
<dbReference type="OMA" id="CECYAKL"/>
<dbReference type="eggNOG" id="ENOG502S4MI">
    <property type="taxonomic scope" value="Eukaryota"/>
</dbReference>
<reference evidence="3 6" key="2">
    <citation type="journal article" date="2014" name="BMC Genomics">
        <title>An improved genome release (version Mt4.0) for the model legume Medicago truncatula.</title>
        <authorList>
            <person name="Tang H."/>
            <person name="Krishnakumar V."/>
            <person name="Bidwell S."/>
            <person name="Rosen B."/>
            <person name="Chan A."/>
            <person name="Zhou S."/>
            <person name="Gentzbittel L."/>
            <person name="Childs K.L."/>
            <person name="Yandell M."/>
            <person name="Gundlach H."/>
            <person name="Mayer K.F."/>
            <person name="Schwartz D.C."/>
            <person name="Town C.D."/>
        </authorList>
    </citation>
    <scope>GENOME REANNOTATION</scope>
    <source>
        <strain evidence="5 6">cv. Jemalong A17</strain>
    </source>
</reference>
<dbReference type="Proteomes" id="UP000265566">
    <property type="component" value="Chromosome 8"/>
</dbReference>
<dbReference type="AlphaFoldDB" id="G7LC52"/>
<protein>
    <submittedName>
        <fullName evidence="3">Gibberellin-regulated family protein</fullName>
    </submittedName>
    <submittedName>
        <fullName evidence="4">Putative gibberellin regulated protein</fullName>
    </submittedName>
</protein>
<dbReference type="KEGG" id="mtr:11406624"/>
<dbReference type="OrthoDB" id="625265at2759"/>
<dbReference type="HOGENOM" id="CLU_142643_1_1_1"/>
<organism evidence="3 6">
    <name type="scientific">Medicago truncatula</name>
    <name type="common">Barrel medic</name>
    <name type="synonym">Medicago tribuloides</name>
    <dbReference type="NCBI Taxonomy" id="3880"/>
    <lineage>
        <taxon>Eukaryota</taxon>
        <taxon>Viridiplantae</taxon>
        <taxon>Streptophyta</taxon>
        <taxon>Embryophyta</taxon>
        <taxon>Tracheophyta</taxon>
        <taxon>Spermatophyta</taxon>
        <taxon>Magnoliopsida</taxon>
        <taxon>eudicotyledons</taxon>
        <taxon>Gunneridae</taxon>
        <taxon>Pentapetalae</taxon>
        <taxon>rosids</taxon>
        <taxon>fabids</taxon>
        <taxon>Fabales</taxon>
        <taxon>Fabaceae</taxon>
        <taxon>Papilionoideae</taxon>
        <taxon>50 kb inversion clade</taxon>
        <taxon>NPAAA clade</taxon>
        <taxon>Hologalegina</taxon>
        <taxon>IRL clade</taxon>
        <taxon>Trifolieae</taxon>
        <taxon>Medicago</taxon>
    </lineage>
</organism>
<dbReference type="Proteomes" id="UP000002051">
    <property type="component" value="Chromosome 8"/>
</dbReference>
<dbReference type="Pfam" id="PF02704">
    <property type="entry name" value="GASA"/>
    <property type="match status" value="1"/>
</dbReference>
<keyword evidence="6" id="KW-1185">Reference proteome</keyword>
<name>G7LC52_MEDTR</name>
<gene>
    <name evidence="5" type="primary">11406624</name>
    <name evidence="3" type="ordered locus">MTR_8g075920</name>
    <name evidence="4" type="ORF">MtrunA17_Chr8g0371941</name>
</gene>
<reference evidence="5" key="3">
    <citation type="submission" date="2015-04" db="UniProtKB">
        <authorList>
            <consortium name="EnsemblPlants"/>
        </authorList>
    </citation>
    <scope>IDENTIFICATION</scope>
    <source>
        <strain evidence="5">cv. Jemalong A17</strain>
    </source>
</reference>
<dbReference type="Gramene" id="rna48367">
    <property type="protein sequence ID" value="RHN41986.1"/>
    <property type="gene ID" value="gene48367"/>
</dbReference>
<dbReference type="PANTHER" id="PTHR23201:SF45">
    <property type="entry name" value="SNAKIN-2-LIKE"/>
    <property type="match status" value="1"/>
</dbReference>
<dbReference type="PANTHER" id="PTHR23201">
    <property type="entry name" value="EXTENSIN, PROLINE-RICH PROTEIN"/>
    <property type="match status" value="1"/>
</dbReference>
<feature type="chain" id="PRO_5014574200" evidence="2">
    <location>
        <begin position="25"/>
        <end position="103"/>
    </location>
</feature>
<proteinExistence type="inferred from homology"/>
<dbReference type="EMBL" id="PSQE01000008">
    <property type="protein sequence ID" value="RHN41986.1"/>
    <property type="molecule type" value="Genomic_DNA"/>
</dbReference>
<reference evidence="4" key="4">
    <citation type="journal article" date="2018" name="Nat. Plants">
        <title>Whole-genome landscape of Medicago truncatula symbiotic genes.</title>
        <authorList>
            <person name="Pecrix Y."/>
            <person name="Gamas P."/>
            <person name="Carrere S."/>
        </authorList>
    </citation>
    <scope>NUCLEOTIDE SEQUENCE</scope>
    <source>
        <tissue evidence="4">Leaves</tissue>
    </source>
</reference>
<dbReference type="EnsemblPlants" id="AET03802">
    <property type="protein sequence ID" value="AET03802"/>
    <property type="gene ID" value="MTR_8g075920"/>
</dbReference>
<accession>G7LC52</accession>
<evidence type="ECO:0000256" key="2">
    <source>
        <dbReference type="SAM" id="SignalP"/>
    </source>
</evidence>
<dbReference type="InterPro" id="IPR003854">
    <property type="entry name" value="GASA"/>
</dbReference>
<evidence type="ECO:0000313" key="4">
    <source>
        <dbReference type="EMBL" id="RHN41986.1"/>
    </source>
</evidence>
<feature type="signal peptide" evidence="2">
    <location>
        <begin position="1"/>
        <end position="24"/>
    </location>
</feature>
<evidence type="ECO:0000256" key="1">
    <source>
        <dbReference type="ARBA" id="ARBA00010582"/>
    </source>
</evidence>
<evidence type="ECO:0000313" key="5">
    <source>
        <dbReference type="EnsemblPlants" id="AET03802"/>
    </source>
</evidence>
<sequence length="103" mass="11052">MAFSRSFIVSSLLLSLVLFHMVEAHQLMSNFGATSPSPLPQTIDCGDACKGRCLLSSRPNLCKRACGSCCAVCKCVPPGTAGNFDSCECYAKLTTRNQVRKCP</sequence>
<dbReference type="EMBL" id="CM001224">
    <property type="protein sequence ID" value="AET03802.1"/>
    <property type="molecule type" value="Genomic_DNA"/>
</dbReference>